<accession>A0A1I5YCU3</accession>
<dbReference type="Pfam" id="PF06197">
    <property type="entry name" value="DUF998"/>
    <property type="match status" value="1"/>
</dbReference>
<protein>
    <recommendedName>
        <fullName evidence="4">DUF998 domain-containing protein</fullName>
    </recommendedName>
</protein>
<reference evidence="3" key="1">
    <citation type="submission" date="2016-10" db="EMBL/GenBank/DDBJ databases">
        <authorList>
            <person name="Varghese N."/>
            <person name="Submissions S."/>
        </authorList>
    </citation>
    <scope>NUCLEOTIDE SEQUENCE [LARGE SCALE GENOMIC DNA]</scope>
    <source>
        <strain evidence="3">CGMCC 4.5579</strain>
    </source>
</reference>
<name>A0A1I5YCU3_9PSEU</name>
<sequence>MPVEIREFPGSQWKKFATLGVMRDMGARPAHLSTSTTSRARPWLVASVAAIAWAAFTMLILHLVSSRDPILDTISSYAYTDRGGGMLEASVLSLAVGSLALLGALVATGTATSRTTRVLLVTWALGLIIAALFPATLSEGTDMTSGRIHQYASLLAFVSLPGVGFSLADRLRELPALAETRALLLRVSWWSVLSLAVFGLSYVLAAFSDHPVLAPLSAALPVGLAQRVALLTDIALLAVMVLLAARAARIAREADTPG</sequence>
<feature type="transmembrane region" description="Helical" evidence="1">
    <location>
        <begin position="43"/>
        <end position="65"/>
    </location>
</feature>
<dbReference type="EMBL" id="FOWW01000007">
    <property type="protein sequence ID" value="SFQ42051.1"/>
    <property type="molecule type" value="Genomic_DNA"/>
</dbReference>
<keyword evidence="1" id="KW-0472">Membrane</keyword>
<keyword evidence="1" id="KW-1133">Transmembrane helix</keyword>
<keyword evidence="3" id="KW-1185">Reference proteome</keyword>
<feature type="transmembrane region" description="Helical" evidence="1">
    <location>
        <begin position="148"/>
        <end position="168"/>
    </location>
</feature>
<dbReference type="InterPro" id="IPR009339">
    <property type="entry name" value="DUF998"/>
</dbReference>
<feature type="transmembrane region" description="Helical" evidence="1">
    <location>
        <begin position="189"/>
        <end position="208"/>
    </location>
</feature>
<gene>
    <name evidence="2" type="ORF">SAMN05421810_10772</name>
</gene>
<evidence type="ECO:0000313" key="3">
    <source>
        <dbReference type="Proteomes" id="UP000198727"/>
    </source>
</evidence>
<dbReference type="Proteomes" id="UP000198727">
    <property type="component" value="Unassembled WGS sequence"/>
</dbReference>
<organism evidence="2 3">
    <name type="scientific">Amycolatopsis arida</name>
    <dbReference type="NCBI Taxonomy" id="587909"/>
    <lineage>
        <taxon>Bacteria</taxon>
        <taxon>Bacillati</taxon>
        <taxon>Actinomycetota</taxon>
        <taxon>Actinomycetes</taxon>
        <taxon>Pseudonocardiales</taxon>
        <taxon>Pseudonocardiaceae</taxon>
        <taxon>Amycolatopsis</taxon>
    </lineage>
</organism>
<feature type="transmembrane region" description="Helical" evidence="1">
    <location>
        <begin position="228"/>
        <end position="245"/>
    </location>
</feature>
<proteinExistence type="predicted"/>
<evidence type="ECO:0000256" key="1">
    <source>
        <dbReference type="SAM" id="Phobius"/>
    </source>
</evidence>
<feature type="transmembrane region" description="Helical" evidence="1">
    <location>
        <begin position="85"/>
        <end position="106"/>
    </location>
</feature>
<keyword evidence="1" id="KW-0812">Transmembrane</keyword>
<dbReference type="STRING" id="587909.SAMN05421810_10772"/>
<evidence type="ECO:0000313" key="2">
    <source>
        <dbReference type="EMBL" id="SFQ42051.1"/>
    </source>
</evidence>
<evidence type="ECO:0008006" key="4">
    <source>
        <dbReference type="Google" id="ProtNLM"/>
    </source>
</evidence>
<feature type="transmembrane region" description="Helical" evidence="1">
    <location>
        <begin position="118"/>
        <end position="136"/>
    </location>
</feature>
<dbReference type="AlphaFoldDB" id="A0A1I5YCU3"/>